<dbReference type="Gene3D" id="1.10.555.10">
    <property type="entry name" value="Rho GTPase activation protein"/>
    <property type="match status" value="2"/>
</dbReference>
<dbReference type="CDD" id="cd00159">
    <property type="entry name" value="RhoGAP"/>
    <property type="match status" value="1"/>
</dbReference>
<dbReference type="Proteomes" id="UP001152799">
    <property type="component" value="Chromosome 6"/>
</dbReference>
<feature type="region of interest" description="Disordered" evidence="2">
    <location>
        <begin position="124"/>
        <end position="144"/>
    </location>
</feature>
<dbReference type="SUPFAM" id="SSF48350">
    <property type="entry name" value="GTPase activation domain, GAP"/>
    <property type="match status" value="2"/>
</dbReference>
<evidence type="ECO:0000259" key="3">
    <source>
        <dbReference type="PROSITE" id="PS50238"/>
    </source>
</evidence>
<feature type="domain" description="Rho-GAP" evidence="3">
    <location>
        <begin position="854"/>
        <end position="1059"/>
    </location>
</feature>
<dbReference type="GO" id="GO:0007165">
    <property type="term" value="P:signal transduction"/>
    <property type="evidence" value="ECO:0007669"/>
    <property type="project" value="InterPro"/>
</dbReference>
<dbReference type="EMBL" id="OU892282">
    <property type="protein sequence ID" value="CAG9770786.1"/>
    <property type="molecule type" value="Genomic_DNA"/>
</dbReference>
<dbReference type="PANTHER" id="PTHR23176">
    <property type="entry name" value="RHO/RAC/CDC GTPASE-ACTIVATING PROTEIN"/>
    <property type="match status" value="1"/>
</dbReference>
<name>A0A9N9QHL7_9CUCU</name>
<accession>A0A9N9QHL7</accession>
<sequence length="1345" mass="154944">MMDFNFFGSMTKLNLIGKGRSDSKAQKKKTSSASYTSVSESVVINQNNASETLEEKSEDSNKSLNKLPTTEAETVNHAVVNEPNVAEDEEVEARDKFEMTNTTFYKVLTKSFYEEHLDQLTPFRKQDGQLQSSTKREKKTTKTLRQRKLVISSPQDFQRVENELTMTLRREADKIGALKKSASLTNLLRDSEDYSTALLDKGKLRFESVESLLENKELCFNCGEYHQEDNDENRLVDDNKTNMVVMRNMSQSTPKMTSGTDIILKSWLRTLRYNVEYYEDTFESGNNRSEYNRSAKIMMIDSVNSGDSDSGDEQYLNIWDCSNEGASKINSLESVGTVSELSNVESECSGSYSSSSIISAKKIRKKPVATPRLSKSLEKNEAIYVNLPVKYPRRTSESNFIYENLPPKFKSTSESEPIYENLPMASSNDSLKYEEEVFSTIQYLEDVIESIDTCSEEDDYSKYSTINSDYIEELKDKLINDKTISGSTSSFEDFLSEDQLRSKTDADTYKLKRVCALFEELEPALPQEIKNIPLQTNNFDIRKRYSMPLKFTDIIENTWRPQSLRVELKQQTCMNSSELTLCPSSDLNLSFAKESRISSIFEEGVVEELEILEPLVENVEKKQEFVESLREDIVNWMAFLMKDYCGEFENIMEEKELLKSINQVPKDPQERLTENKFPLDADDVEIRRKPEFRTNRISKTTDFDAGRRRQTIPVNPKNFEIRGILKIEFLSNISLIKLKEEYIAYENENLFRVNDKSRTKELLASNIIIKSVRYPKSKESKEVELKDTKDVIYLLHFQELKYAKQFMENEKVQVYITDNKVTIKKTLLRFLGKRSSREILEKKGIYKNEPIFGNTLRDIYNKSITNSLVPTFIIEVIKLLEKPENIKSLGVYRTSGNLAIIQKIRFEVDNGRLSILGQYAKDPDVLTGSLKLFFRELKEPLIQREVCDKLLEYISAKDPKQMLSKDHQKIRSILVKNLHEANLETFVVIINHLLEVIKYKEINKMDAYNLAICWGPSMIFSIQGAPISAISDISKDIVAQSHDATRMVDFFLNYYQLFPAELLTLGKRSRPESISEKVYLLKRQESKDSVGSSDSSKTQKKSASSLSLSVDDITKKLIESIEPHLDNEGLYRKLGSADKTNKIMKKLTKKKINELEKYKNDVYELAEALKKYLKEQDCLVYEDTVELVLRVAPDSSQSCLEPTTRQKVISLIEDTPKKDTLIFLLQHLAKTLEIQENKYQVPRYELVGIWANVLNNPKKTKRSNEDFARFLDVAIKVFNDNLPDIVRSSVNNNGCSPVRNRSMDELMKEMKHQQAERDRNSRYDNVDSDVGEASILEDKTEQTKL</sequence>
<evidence type="ECO:0000313" key="4">
    <source>
        <dbReference type="EMBL" id="CAG9770786.1"/>
    </source>
</evidence>
<dbReference type="GO" id="GO:0005737">
    <property type="term" value="C:cytoplasm"/>
    <property type="evidence" value="ECO:0007669"/>
    <property type="project" value="TreeGrafter"/>
</dbReference>
<organism evidence="4 5">
    <name type="scientific">Ceutorhynchus assimilis</name>
    <name type="common">cabbage seed weevil</name>
    <dbReference type="NCBI Taxonomy" id="467358"/>
    <lineage>
        <taxon>Eukaryota</taxon>
        <taxon>Metazoa</taxon>
        <taxon>Ecdysozoa</taxon>
        <taxon>Arthropoda</taxon>
        <taxon>Hexapoda</taxon>
        <taxon>Insecta</taxon>
        <taxon>Pterygota</taxon>
        <taxon>Neoptera</taxon>
        <taxon>Endopterygota</taxon>
        <taxon>Coleoptera</taxon>
        <taxon>Polyphaga</taxon>
        <taxon>Cucujiformia</taxon>
        <taxon>Curculionidae</taxon>
        <taxon>Ceutorhynchinae</taxon>
        <taxon>Ceutorhynchus</taxon>
    </lineage>
</organism>
<dbReference type="PANTHER" id="PTHR23176:SF129">
    <property type="entry name" value="RHO GTPASE ACTIVATING PROTEIN AT 16F, ISOFORM E-RELATED"/>
    <property type="match status" value="1"/>
</dbReference>
<evidence type="ECO:0000256" key="1">
    <source>
        <dbReference type="ARBA" id="ARBA00022468"/>
    </source>
</evidence>
<dbReference type="GO" id="GO:0005096">
    <property type="term" value="F:GTPase activator activity"/>
    <property type="evidence" value="ECO:0007669"/>
    <property type="project" value="UniProtKB-KW"/>
</dbReference>
<feature type="region of interest" description="Disordered" evidence="2">
    <location>
        <begin position="1308"/>
        <end position="1345"/>
    </location>
</feature>
<protein>
    <recommendedName>
        <fullName evidence="3">Rho-GAP domain-containing protein</fullName>
    </recommendedName>
</protein>
<feature type="domain" description="Rho-GAP" evidence="3">
    <location>
        <begin position="1104"/>
        <end position="1286"/>
    </location>
</feature>
<gene>
    <name evidence="4" type="ORF">CEUTPL_LOCUS11232</name>
</gene>
<feature type="region of interest" description="Disordered" evidence="2">
    <location>
        <begin position="18"/>
        <end position="69"/>
    </location>
</feature>
<feature type="compositionally biased region" description="Low complexity" evidence="2">
    <location>
        <begin position="31"/>
        <end position="42"/>
    </location>
</feature>
<dbReference type="InterPro" id="IPR050729">
    <property type="entry name" value="Rho-GAP"/>
</dbReference>
<dbReference type="PROSITE" id="PS50238">
    <property type="entry name" value="RHOGAP"/>
    <property type="match status" value="2"/>
</dbReference>
<dbReference type="InterPro" id="IPR000198">
    <property type="entry name" value="RhoGAP_dom"/>
</dbReference>
<feature type="compositionally biased region" description="Basic and acidic residues" evidence="2">
    <location>
        <begin position="1308"/>
        <end position="1325"/>
    </location>
</feature>
<evidence type="ECO:0000256" key="2">
    <source>
        <dbReference type="SAM" id="MobiDB-lite"/>
    </source>
</evidence>
<reference evidence="4" key="1">
    <citation type="submission" date="2022-01" db="EMBL/GenBank/DDBJ databases">
        <authorList>
            <person name="King R."/>
        </authorList>
    </citation>
    <scope>NUCLEOTIDE SEQUENCE</scope>
</reference>
<dbReference type="SMART" id="SM00324">
    <property type="entry name" value="RhoGAP"/>
    <property type="match status" value="1"/>
</dbReference>
<evidence type="ECO:0000313" key="5">
    <source>
        <dbReference type="Proteomes" id="UP001152799"/>
    </source>
</evidence>
<keyword evidence="1" id="KW-0343">GTPase activation</keyword>
<proteinExistence type="predicted"/>
<feature type="compositionally biased region" description="Basic and acidic residues" evidence="2">
    <location>
        <begin position="1336"/>
        <end position="1345"/>
    </location>
</feature>
<dbReference type="Pfam" id="PF00620">
    <property type="entry name" value="RhoGAP"/>
    <property type="match status" value="2"/>
</dbReference>
<dbReference type="OrthoDB" id="79452at2759"/>
<dbReference type="InterPro" id="IPR008936">
    <property type="entry name" value="Rho_GTPase_activation_prot"/>
</dbReference>
<keyword evidence="5" id="KW-1185">Reference proteome</keyword>